<dbReference type="AlphaFoldDB" id="A0A9D1ECH6"/>
<evidence type="ECO:0000256" key="2">
    <source>
        <dbReference type="ARBA" id="ARBA00022695"/>
    </source>
</evidence>
<feature type="site" description="Positions MEP for the nucleophilic attack" evidence="4">
    <location>
        <position position="156"/>
    </location>
</feature>
<comment type="catalytic activity">
    <reaction evidence="4">
        <text>2-C-methyl-D-erythritol 4-phosphate + CTP + H(+) = 4-CDP-2-C-methyl-D-erythritol + diphosphate</text>
        <dbReference type="Rhea" id="RHEA:13429"/>
        <dbReference type="ChEBI" id="CHEBI:15378"/>
        <dbReference type="ChEBI" id="CHEBI:33019"/>
        <dbReference type="ChEBI" id="CHEBI:37563"/>
        <dbReference type="ChEBI" id="CHEBI:57823"/>
        <dbReference type="ChEBI" id="CHEBI:58262"/>
        <dbReference type="EC" id="2.7.7.60"/>
    </reaction>
</comment>
<keyword evidence="1 4" id="KW-0808">Transferase</keyword>
<dbReference type="HAMAP" id="MF_00108">
    <property type="entry name" value="IspD"/>
    <property type="match status" value="1"/>
</dbReference>
<dbReference type="Pfam" id="PF01128">
    <property type="entry name" value="IspD"/>
    <property type="match status" value="1"/>
</dbReference>
<feature type="site" description="Positions MEP for the nucleophilic attack" evidence="4">
    <location>
        <position position="215"/>
    </location>
</feature>
<dbReference type="SUPFAM" id="SSF53448">
    <property type="entry name" value="Nucleotide-diphospho-sugar transferases"/>
    <property type="match status" value="1"/>
</dbReference>
<evidence type="ECO:0000256" key="3">
    <source>
        <dbReference type="ARBA" id="ARBA00023229"/>
    </source>
</evidence>
<dbReference type="NCBIfam" id="TIGR00453">
    <property type="entry name" value="ispD"/>
    <property type="match status" value="1"/>
</dbReference>
<evidence type="ECO:0000313" key="5">
    <source>
        <dbReference type="EMBL" id="HIR87814.1"/>
    </source>
</evidence>
<organism evidence="5 6">
    <name type="scientific">Candidatus Fimimorpha faecalis</name>
    <dbReference type="NCBI Taxonomy" id="2840824"/>
    <lineage>
        <taxon>Bacteria</taxon>
        <taxon>Bacillati</taxon>
        <taxon>Bacillota</taxon>
        <taxon>Clostridia</taxon>
        <taxon>Eubacteriales</taxon>
        <taxon>Candidatus Fimimorpha</taxon>
    </lineage>
</organism>
<dbReference type="EMBL" id="DVHN01000030">
    <property type="protein sequence ID" value="HIR87814.1"/>
    <property type="molecule type" value="Genomic_DNA"/>
</dbReference>
<protein>
    <recommendedName>
        <fullName evidence="4">2-C-methyl-D-erythritol 4-phosphate cytidylyltransferase</fullName>
        <ecNumber evidence="4">2.7.7.60</ecNumber>
    </recommendedName>
    <alternativeName>
        <fullName evidence="4">4-diphosphocytidyl-2C-methyl-D-erythritol synthase</fullName>
    </alternativeName>
    <alternativeName>
        <fullName evidence="4">MEP cytidylyltransferase</fullName>
        <shortName evidence="4">MCT</shortName>
    </alternativeName>
</protein>
<dbReference type="GO" id="GO:0050518">
    <property type="term" value="F:2-C-methyl-D-erythritol 4-phosphate cytidylyltransferase activity"/>
    <property type="evidence" value="ECO:0007669"/>
    <property type="project" value="UniProtKB-UniRule"/>
</dbReference>
<name>A0A9D1ECH6_9FIRM</name>
<comment type="similarity">
    <text evidence="4">Belongs to the IspD/TarI cytidylyltransferase family. IspD subfamily.</text>
</comment>
<dbReference type="InterPro" id="IPR001228">
    <property type="entry name" value="IspD"/>
</dbReference>
<evidence type="ECO:0000313" key="6">
    <source>
        <dbReference type="Proteomes" id="UP000824201"/>
    </source>
</evidence>
<dbReference type="CDD" id="cd02516">
    <property type="entry name" value="CDP-ME_synthetase"/>
    <property type="match status" value="1"/>
</dbReference>
<comment type="function">
    <text evidence="4">Catalyzes the formation of 4-diphosphocytidyl-2-C-methyl-D-erythritol from CTP and 2-C-methyl-D-erythritol 4-phosphate (MEP).</text>
</comment>
<keyword evidence="3 4" id="KW-0414">Isoprene biosynthesis</keyword>
<keyword evidence="2 4" id="KW-0548">Nucleotidyltransferase</keyword>
<evidence type="ECO:0000256" key="1">
    <source>
        <dbReference type="ARBA" id="ARBA00022679"/>
    </source>
</evidence>
<accession>A0A9D1ECH6</accession>
<comment type="pathway">
    <text evidence="4">Isoprenoid biosynthesis; isopentenyl diphosphate biosynthesis via DXP pathway; isopentenyl diphosphate from 1-deoxy-D-xylulose 5-phosphate: step 2/6.</text>
</comment>
<feature type="site" description="Transition state stabilizer" evidence="4">
    <location>
        <position position="18"/>
    </location>
</feature>
<feature type="site" description="Transition state stabilizer" evidence="4">
    <location>
        <position position="25"/>
    </location>
</feature>
<dbReference type="PANTHER" id="PTHR32125:SF4">
    <property type="entry name" value="2-C-METHYL-D-ERYTHRITOL 4-PHOSPHATE CYTIDYLYLTRANSFERASE, CHLOROPLASTIC"/>
    <property type="match status" value="1"/>
</dbReference>
<dbReference type="EC" id="2.7.7.60" evidence="4"/>
<gene>
    <name evidence="4 5" type="primary">ispD</name>
    <name evidence="5" type="ORF">IAC96_02575</name>
</gene>
<dbReference type="FunFam" id="3.90.550.10:FF:000003">
    <property type="entry name" value="2-C-methyl-D-erythritol 4-phosphate cytidylyltransferase"/>
    <property type="match status" value="1"/>
</dbReference>
<dbReference type="PANTHER" id="PTHR32125">
    <property type="entry name" value="2-C-METHYL-D-ERYTHRITOL 4-PHOSPHATE CYTIDYLYLTRANSFERASE, CHLOROPLASTIC"/>
    <property type="match status" value="1"/>
</dbReference>
<reference evidence="5" key="2">
    <citation type="journal article" date="2021" name="PeerJ">
        <title>Extensive microbial diversity within the chicken gut microbiome revealed by metagenomics and culture.</title>
        <authorList>
            <person name="Gilroy R."/>
            <person name="Ravi A."/>
            <person name="Getino M."/>
            <person name="Pursley I."/>
            <person name="Horton D.L."/>
            <person name="Alikhan N.F."/>
            <person name="Baker D."/>
            <person name="Gharbi K."/>
            <person name="Hall N."/>
            <person name="Watson M."/>
            <person name="Adriaenssens E.M."/>
            <person name="Foster-Nyarko E."/>
            <person name="Jarju S."/>
            <person name="Secka A."/>
            <person name="Antonio M."/>
            <person name="Oren A."/>
            <person name="Chaudhuri R.R."/>
            <person name="La Ragione R."/>
            <person name="Hildebrand F."/>
            <person name="Pallen M.J."/>
        </authorList>
    </citation>
    <scope>NUCLEOTIDE SEQUENCE</scope>
    <source>
        <strain evidence="5">ChiW13-3771</strain>
    </source>
</reference>
<sequence>MQAKKCAAIVLAAGSGKRMKSNVKKQYMQINGRPLIYYSLKAFETFGVNEIILVTSQNEIEYCRKQIVEKYGITSVSSIVAGGKERYDSVYEGLKAIKDCDYVFIHDGARPCISQEILNNCFETVRKYDACVAAVPAKDTIKIADENQFAEITPERSKVWIVQTPQVFQYSLVKKAYDTMFASVQELMITDDAMVVENFTDKKVKLVMGSYYNIKVTTQDDLLLVKDYLSEF</sequence>
<proteinExistence type="inferred from homology"/>
<dbReference type="InterPro" id="IPR050088">
    <property type="entry name" value="IspD/TarI_cytidylyltransf_bact"/>
</dbReference>
<dbReference type="Gene3D" id="3.90.550.10">
    <property type="entry name" value="Spore Coat Polysaccharide Biosynthesis Protein SpsA, Chain A"/>
    <property type="match status" value="1"/>
</dbReference>
<reference evidence="5" key="1">
    <citation type="submission" date="2020-10" db="EMBL/GenBank/DDBJ databases">
        <authorList>
            <person name="Gilroy R."/>
        </authorList>
    </citation>
    <scope>NUCLEOTIDE SEQUENCE</scope>
    <source>
        <strain evidence="5">ChiW13-3771</strain>
    </source>
</reference>
<evidence type="ECO:0000256" key="4">
    <source>
        <dbReference type="HAMAP-Rule" id="MF_00108"/>
    </source>
</evidence>
<dbReference type="GO" id="GO:0019288">
    <property type="term" value="P:isopentenyl diphosphate biosynthetic process, methylerythritol 4-phosphate pathway"/>
    <property type="evidence" value="ECO:0007669"/>
    <property type="project" value="UniProtKB-UniRule"/>
</dbReference>
<dbReference type="InterPro" id="IPR034683">
    <property type="entry name" value="IspD/TarI"/>
</dbReference>
<dbReference type="InterPro" id="IPR029044">
    <property type="entry name" value="Nucleotide-diphossugar_trans"/>
</dbReference>
<comment type="caution">
    <text evidence="5">The sequence shown here is derived from an EMBL/GenBank/DDBJ whole genome shotgun (WGS) entry which is preliminary data.</text>
</comment>
<dbReference type="Proteomes" id="UP000824201">
    <property type="component" value="Unassembled WGS sequence"/>
</dbReference>